<evidence type="ECO:0000259" key="1">
    <source>
        <dbReference type="Pfam" id="PF20241"/>
    </source>
</evidence>
<dbReference type="EMBL" id="JBBPBK010000011">
    <property type="protein sequence ID" value="KAK9275647.1"/>
    <property type="molecule type" value="Genomic_DNA"/>
</dbReference>
<reference evidence="2 3" key="1">
    <citation type="journal article" date="2024" name="Plant J.">
        <title>Genome sequences and population genomics reveal climatic adaptation and genomic divergence between two closely related sweetgum species.</title>
        <authorList>
            <person name="Xu W.Q."/>
            <person name="Ren C.Q."/>
            <person name="Zhang X.Y."/>
            <person name="Comes H.P."/>
            <person name="Liu X.H."/>
            <person name="Li Y.G."/>
            <person name="Kettle C.J."/>
            <person name="Jalonen R."/>
            <person name="Gaisberger H."/>
            <person name="Ma Y.Z."/>
            <person name="Qiu Y.X."/>
        </authorList>
    </citation>
    <scope>NUCLEOTIDE SEQUENCE [LARGE SCALE GENOMIC DNA]</scope>
    <source>
        <strain evidence="2">Hangzhou</strain>
    </source>
</reference>
<evidence type="ECO:0000313" key="2">
    <source>
        <dbReference type="EMBL" id="KAK9275647.1"/>
    </source>
</evidence>
<proteinExistence type="predicted"/>
<protein>
    <recommendedName>
        <fullName evidence="1">DUF6598 domain-containing protein</fullName>
    </recommendedName>
</protein>
<dbReference type="PANTHER" id="PTHR33065:SF88">
    <property type="entry name" value="OS11G0104220 PROTEIN"/>
    <property type="match status" value="1"/>
</dbReference>
<evidence type="ECO:0000313" key="3">
    <source>
        <dbReference type="Proteomes" id="UP001415857"/>
    </source>
</evidence>
<feature type="domain" description="DUF6598" evidence="1">
    <location>
        <begin position="25"/>
        <end position="98"/>
    </location>
</feature>
<organism evidence="2 3">
    <name type="scientific">Liquidambar formosana</name>
    <name type="common">Formosan gum</name>
    <dbReference type="NCBI Taxonomy" id="63359"/>
    <lineage>
        <taxon>Eukaryota</taxon>
        <taxon>Viridiplantae</taxon>
        <taxon>Streptophyta</taxon>
        <taxon>Embryophyta</taxon>
        <taxon>Tracheophyta</taxon>
        <taxon>Spermatophyta</taxon>
        <taxon>Magnoliopsida</taxon>
        <taxon>eudicotyledons</taxon>
        <taxon>Gunneridae</taxon>
        <taxon>Pentapetalae</taxon>
        <taxon>Saxifragales</taxon>
        <taxon>Altingiaceae</taxon>
        <taxon>Liquidambar</taxon>
    </lineage>
</organism>
<comment type="caution">
    <text evidence="2">The sequence shown here is derived from an EMBL/GenBank/DDBJ whole genome shotgun (WGS) entry which is preliminary data.</text>
</comment>
<keyword evidence="3" id="KW-1185">Reference proteome</keyword>
<dbReference type="InterPro" id="IPR046533">
    <property type="entry name" value="DUF6598"/>
</dbReference>
<gene>
    <name evidence="2" type="ORF">L1049_022914</name>
</gene>
<dbReference type="Proteomes" id="UP001415857">
    <property type="component" value="Unassembled WGS sequence"/>
</dbReference>
<dbReference type="PANTHER" id="PTHR33065">
    <property type="entry name" value="OS07G0486400 PROTEIN"/>
    <property type="match status" value="1"/>
</dbReference>
<accession>A0AAP0WPB1</accession>
<name>A0AAP0WPB1_LIQFO</name>
<feature type="domain" description="DUF6598" evidence="1">
    <location>
        <begin position="110"/>
        <end position="187"/>
    </location>
</feature>
<dbReference type="Pfam" id="PF20241">
    <property type="entry name" value="DUF6598"/>
    <property type="match status" value="2"/>
</dbReference>
<sequence length="219" mass="24921">MENEEGEIRSVDEAWTKPYIFFRSMLEVSSVRYINISGHKRGHLYGEIIFDPKFCDHGLIYHRSREHPESVHADDTVLLTGPDVAIDTWNSFFFDVALTGSVGVVAPPMFENAVPATVEVSFIKGDEEYPTELCGNITARNSDFMPESFHSVLFRKTSWDEDEDVDVRPGQPIPLSKSSMAVNISGKYARELGRRELNYLVREVRRKKDEKPRSITSSS</sequence>
<dbReference type="AlphaFoldDB" id="A0AAP0WPB1"/>